<protein>
    <submittedName>
        <fullName evidence="1">Uncharacterized protein</fullName>
    </submittedName>
</protein>
<dbReference type="AlphaFoldDB" id="A0A0E9SCX8"/>
<proteinExistence type="predicted"/>
<dbReference type="EMBL" id="GBXM01069475">
    <property type="protein sequence ID" value="JAH39102.1"/>
    <property type="molecule type" value="Transcribed_RNA"/>
</dbReference>
<name>A0A0E9SCX8_ANGAN</name>
<accession>A0A0E9SCX8</accession>
<organism evidence="1">
    <name type="scientific">Anguilla anguilla</name>
    <name type="common">European freshwater eel</name>
    <name type="synonym">Muraena anguilla</name>
    <dbReference type="NCBI Taxonomy" id="7936"/>
    <lineage>
        <taxon>Eukaryota</taxon>
        <taxon>Metazoa</taxon>
        <taxon>Chordata</taxon>
        <taxon>Craniata</taxon>
        <taxon>Vertebrata</taxon>
        <taxon>Euteleostomi</taxon>
        <taxon>Actinopterygii</taxon>
        <taxon>Neopterygii</taxon>
        <taxon>Teleostei</taxon>
        <taxon>Anguilliformes</taxon>
        <taxon>Anguillidae</taxon>
        <taxon>Anguilla</taxon>
    </lineage>
</organism>
<sequence>MPKEHLSQRHKMLLMGAELTANLREIIHSHSNRIVNTV</sequence>
<evidence type="ECO:0000313" key="1">
    <source>
        <dbReference type="EMBL" id="JAH39102.1"/>
    </source>
</evidence>
<reference evidence="1" key="2">
    <citation type="journal article" date="2015" name="Fish Shellfish Immunol.">
        <title>Early steps in the European eel (Anguilla anguilla)-Vibrio vulnificus interaction in the gills: Role of the RtxA13 toxin.</title>
        <authorList>
            <person name="Callol A."/>
            <person name="Pajuelo D."/>
            <person name="Ebbesson L."/>
            <person name="Teles M."/>
            <person name="MacKenzie S."/>
            <person name="Amaro C."/>
        </authorList>
    </citation>
    <scope>NUCLEOTIDE SEQUENCE</scope>
</reference>
<reference evidence="1" key="1">
    <citation type="submission" date="2014-11" db="EMBL/GenBank/DDBJ databases">
        <authorList>
            <person name="Amaro Gonzalez C."/>
        </authorList>
    </citation>
    <scope>NUCLEOTIDE SEQUENCE</scope>
</reference>